<dbReference type="Proteomes" id="UP001437256">
    <property type="component" value="Unassembled WGS sequence"/>
</dbReference>
<evidence type="ECO:0000313" key="1">
    <source>
        <dbReference type="EMBL" id="KAL0062303.1"/>
    </source>
</evidence>
<organism evidence="1 2">
    <name type="scientific">Marasmius tenuissimus</name>
    <dbReference type="NCBI Taxonomy" id="585030"/>
    <lineage>
        <taxon>Eukaryota</taxon>
        <taxon>Fungi</taxon>
        <taxon>Dikarya</taxon>
        <taxon>Basidiomycota</taxon>
        <taxon>Agaricomycotina</taxon>
        <taxon>Agaricomycetes</taxon>
        <taxon>Agaricomycetidae</taxon>
        <taxon>Agaricales</taxon>
        <taxon>Marasmiineae</taxon>
        <taxon>Marasmiaceae</taxon>
        <taxon>Marasmius</taxon>
    </lineage>
</organism>
<dbReference type="EMBL" id="JBBXMP010000108">
    <property type="protein sequence ID" value="KAL0062303.1"/>
    <property type="molecule type" value="Genomic_DNA"/>
</dbReference>
<reference evidence="1 2" key="1">
    <citation type="submission" date="2024-05" db="EMBL/GenBank/DDBJ databases">
        <title>A draft genome resource for the thread blight pathogen Marasmius tenuissimus strain MS-2.</title>
        <authorList>
            <person name="Yulfo-Soto G.E."/>
            <person name="Baruah I.K."/>
            <person name="Amoako-Attah I."/>
            <person name="Bukari Y."/>
            <person name="Meinhardt L.W."/>
            <person name="Bailey B.A."/>
            <person name="Cohen S.P."/>
        </authorList>
    </citation>
    <scope>NUCLEOTIDE SEQUENCE [LARGE SCALE GENOMIC DNA]</scope>
    <source>
        <strain evidence="1 2">MS-2</strain>
    </source>
</reference>
<proteinExistence type="predicted"/>
<accession>A0ABR2ZLP7</accession>
<sequence>MSMFHSARRTKIIGGNFSIVQGNQTNNSCSHLQSSERSLARIQPGEEWKEMLYEEYERISLGKIKILETLCHQPVVAPRKRHIAANSWEEDNLEAERVVEIASIVDGKEESLPLLAVRYAGRDAKKVRSNWLDQMSFGG</sequence>
<name>A0ABR2ZLP7_9AGAR</name>
<evidence type="ECO:0000313" key="2">
    <source>
        <dbReference type="Proteomes" id="UP001437256"/>
    </source>
</evidence>
<protein>
    <submittedName>
        <fullName evidence="1">Uncharacterized protein</fullName>
    </submittedName>
</protein>
<gene>
    <name evidence="1" type="ORF">AAF712_010787</name>
</gene>
<comment type="caution">
    <text evidence="1">The sequence shown here is derived from an EMBL/GenBank/DDBJ whole genome shotgun (WGS) entry which is preliminary data.</text>
</comment>
<keyword evidence="2" id="KW-1185">Reference proteome</keyword>